<gene>
    <name evidence="1" type="ORF">TNCT_421731</name>
</gene>
<keyword evidence="2" id="KW-1185">Reference proteome</keyword>
<accession>A0A8X6IG99</accession>
<protein>
    <submittedName>
        <fullName evidence="1">Uncharacterized protein</fullName>
    </submittedName>
</protein>
<comment type="caution">
    <text evidence="1">The sequence shown here is derived from an EMBL/GenBank/DDBJ whole genome shotgun (WGS) entry which is preliminary data.</text>
</comment>
<dbReference type="AlphaFoldDB" id="A0A8X6IG99"/>
<name>A0A8X6IG99_TRICU</name>
<evidence type="ECO:0000313" key="2">
    <source>
        <dbReference type="Proteomes" id="UP000887116"/>
    </source>
</evidence>
<organism evidence="1 2">
    <name type="scientific">Trichonephila clavata</name>
    <name type="common">Joro spider</name>
    <name type="synonym">Nephila clavata</name>
    <dbReference type="NCBI Taxonomy" id="2740835"/>
    <lineage>
        <taxon>Eukaryota</taxon>
        <taxon>Metazoa</taxon>
        <taxon>Ecdysozoa</taxon>
        <taxon>Arthropoda</taxon>
        <taxon>Chelicerata</taxon>
        <taxon>Arachnida</taxon>
        <taxon>Araneae</taxon>
        <taxon>Araneomorphae</taxon>
        <taxon>Entelegynae</taxon>
        <taxon>Araneoidea</taxon>
        <taxon>Nephilidae</taxon>
        <taxon>Trichonephila</taxon>
    </lineage>
</organism>
<sequence length="77" mass="8956">MIEHQPDDAVRRWGEEGVRWVGETPGLFVYLVRGFWGLRWQWPSTFEMGKKEKKLGNTQQKKSAVVFFFFAMGDCAG</sequence>
<evidence type="ECO:0000313" key="1">
    <source>
        <dbReference type="EMBL" id="GFR21649.1"/>
    </source>
</evidence>
<reference evidence="1" key="1">
    <citation type="submission" date="2020-07" db="EMBL/GenBank/DDBJ databases">
        <title>Multicomponent nature underlies the extraordinary mechanical properties of spider dragline silk.</title>
        <authorList>
            <person name="Kono N."/>
            <person name="Nakamura H."/>
            <person name="Mori M."/>
            <person name="Yoshida Y."/>
            <person name="Ohtoshi R."/>
            <person name="Malay A.D."/>
            <person name="Moran D.A.P."/>
            <person name="Tomita M."/>
            <person name="Numata K."/>
            <person name="Arakawa K."/>
        </authorList>
    </citation>
    <scope>NUCLEOTIDE SEQUENCE</scope>
</reference>
<dbReference type="EMBL" id="BMAO01037966">
    <property type="protein sequence ID" value="GFR21649.1"/>
    <property type="molecule type" value="Genomic_DNA"/>
</dbReference>
<dbReference type="Proteomes" id="UP000887116">
    <property type="component" value="Unassembled WGS sequence"/>
</dbReference>
<proteinExistence type="predicted"/>